<reference evidence="1 2" key="2">
    <citation type="submission" date="2009-02" db="EMBL/GenBank/DDBJ databases">
        <title>Draft genome sequence of Blautia hydrogenotrophica DSM 10507 (Ruminococcus hydrogenotrophicus DSM 10507).</title>
        <authorList>
            <person name="Sudarsanam P."/>
            <person name="Ley R."/>
            <person name="Guruge J."/>
            <person name="Turnbaugh P.J."/>
            <person name="Mahowald M."/>
            <person name="Liep D."/>
            <person name="Gordon J."/>
        </authorList>
    </citation>
    <scope>NUCLEOTIDE SEQUENCE [LARGE SCALE GENOMIC DNA]</scope>
    <source>
        <strain evidence="2">DSM 10507 / JCM 14656 / S5a33</strain>
    </source>
</reference>
<keyword evidence="2" id="KW-1185">Reference proteome</keyword>
<dbReference type="Proteomes" id="UP000003100">
    <property type="component" value="Unassembled WGS sequence"/>
</dbReference>
<dbReference type="AlphaFoldDB" id="C0CM22"/>
<proteinExistence type="predicted"/>
<sequence length="97" mass="11357">MEVSRMEIKKNGNNINIYDEEKLTLHIDRRDDIFTAINDSVKISAKIEKISDTTTKFSDVSLKRMNLSGKMLKNTSQKWTRHYTAWLESVCREYGLL</sequence>
<comment type="caution">
    <text evidence="1">The sequence shown here is derived from an EMBL/GenBank/DDBJ whole genome shotgun (WGS) entry which is preliminary data.</text>
</comment>
<dbReference type="EMBL" id="ACBZ01000101">
    <property type="protein sequence ID" value="EEG49092.1"/>
    <property type="molecule type" value="Genomic_DNA"/>
</dbReference>
<evidence type="ECO:0000313" key="2">
    <source>
        <dbReference type="Proteomes" id="UP000003100"/>
    </source>
</evidence>
<evidence type="ECO:0000313" key="1">
    <source>
        <dbReference type="EMBL" id="EEG49092.1"/>
    </source>
</evidence>
<dbReference type="eggNOG" id="ENOG50347YS">
    <property type="taxonomic scope" value="Bacteria"/>
</dbReference>
<reference evidence="1 2" key="1">
    <citation type="submission" date="2009-01" db="EMBL/GenBank/DDBJ databases">
        <authorList>
            <person name="Fulton L."/>
            <person name="Clifton S."/>
            <person name="Fulton B."/>
            <person name="Xu J."/>
            <person name="Minx P."/>
            <person name="Pepin K.H."/>
            <person name="Johnson M."/>
            <person name="Bhonagiri V."/>
            <person name="Nash W.E."/>
            <person name="Mardis E.R."/>
            <person name="Wilson R.K."/>
        </authorList>
    </citation>
    <scope>NUCLEOTIDE SEQUENCE [LARGE SCALE GENOMIC DNA]</scope>
    <source>
        <strain evidence="2">DSM 10507 / JCM 14656 / S5a33</strain>
    </source>
</reference>
<accession>C0CM22</accession>
<name>C0CM22_BLAHS</name>
<dbReference type="HOGENOM" id="CLU_2409487_0_0_9"/>
<dbReference type="PATRIC" id="fig|476272.21.peg.1940"/>
<gene>
    <name evidence="1" type="ORF">RUMHYD_01897</name>
</gene>
<protein>
    <submittedName>
        <fullName evidence="1">Uncharacterized protein</fullName>
    </submittedName>
</protein>
<organism evidence="1 2">
    <name type="scientific">Blautia hydrogenotrophica (strain DSM 10507 / JCM 14656 / S5a33)</name>
    <name type="common">Ruminococcus hydrogenotrophicus</name>
    <dbReference type="NCBI Taxonomy" id="476272"/>
    <lineage>
        <taxon>Bacteria</taxon>
        <taxon>Bacillati</taxon>
        <taxon>Bacillota</taxon>
        <taxon>Clostridia</taxon>
        <taxon>Lachnospirales</taxon>
        <taxon>Lachnospiraceae</taxon>
        <taxon>Blautia</taxon>
    </lineage>
</organism>